<keyword evidence="4" id="KW-1134">Transmembrane beta strand</keyword>
<evidence type="ECO:0000259" key="11">
    <source>
        <dbReference type="Pfam" id="PF13609"/>
    </source>
</evidence>
<proteinExistence type="predicted"/>
<evidence type="ECO:0000256" key="10">
    <source>
        <dbReference type="ARBA" id="ARBA00023237"/>
    </source>
</evidence>
<reference evidence="12 13" key="1">
    <citation type="submission" date="2020-12" db="EMBL/GenBank/DDBJ databases">
        <title>FDA dAtabase for Regulatory Grade micrObial Sequences (FDA-ARGOS): Supporting development and validation of Infectious Disease Dx tests.</title>
        <authorList>
            <person name="Sproer C."/>
            <person name="Gronow S."/>
            <person name="Severitt S."/>
            <person name="Schroder I."/>
            <person name="Tallon L."/>
            <person name="Sadzewicz L."/>
            <person name="Zhao X."/>
            <person name="Boylan J."/>
            <person name="Ott S."/>
            <person name="Bowen H."/>
            <person name="Vavikolanu K."/>
            <person name="Mehta A."/>
            <person name="Aluvathingal J."/>
            <person name="Nadendla S."/>
            <person name="Lowell S."/>
            <person name="Myers T."/>
            <person name="Yan Y."/>
            <person name="Sichtig H."/>
        </authorList>
    </citation>
    <scope>NUCLEOTIDE SEQUENCE [LARGE SCALE GENOMIC DNA]</scope>
    <source>
        <strain evidence="12 13">FDAARGOS_909</strain>
    </source>
</reference>
<keyword evidence="5" id="KW-0812">Transmembrane</keyword>
<sequence>MPTTSFLVPGSAAQASARTPLPLPLPTGGHWSVARGFARKCLPAGARLPAGALMAAAVGWVAMGSCSAASASSVTIYGIYDLGLTQVSNIAGSSVTRMDDSILQGNRLGFRCLEELGGGLSAFFTLEMGFAGDTGALRQGGLGFGRASLVGLSHKSWGEFSMGRQFDQMNTTLIRFSPVLGAGIYSATVGDADRVGGNWLNNMVTYRSPVIANFRFTGQYSFSEDGTSTTNAGRAYSIGVTYARDGFNAGAAMTEIRGSTITPGAALGVSQFMGAPIGKSRPVKLSNYRTAGAGAGYTMGRATLSALATHTRYESEAGRTQALSSFAIPLAYRLTDQWQLQAAFSQSRMAQSRWRNTSLIADYLLSKRTDLYVSAHWEKASGDGTSAVLFTLPGSSTSRQSALRVGLRHRF</sequence>
<keyword evidence="6" id="KW-0732">Signal</keyword>
<accession>A0A7T2S7I6</accession>
<dbReference type="Pfam" id="PF13609">
    <property type="entry name" value="Porin_4"/>
    <property type="match status" value="1"/>
</dbReference>
<dbReference type="Proteomes" id="UP000594778">
    <property type="component" value="Chromosome"/>
</dbReference>
<evidence type="ECO:0000256" key="5">
    <source>
        <dbReference type="ARBA" id="ARBA00022692"/>
    </source>
</evidence>
<feature type="domain" description="Porin" evidence="11">
    <location>
        <begin position="61"/>
        <end position="378"/>
    </location>
</feature>
<protein>
    <submittedName>
        <fullName evidence="12">Porin</fullName>
    </submittedName>
</protein>
<dbReference type="Gene3D" id="2.40.160.10">
    <property type="entry name" value="Porin"/>
    <property type="match status" value="1"/>
</dbReference>
<name>A0A7T2S7I6_DELAC</name>
<evidence type="ECO:0000256" key="9">
    <source>
        <dbReference type="ARBA" id="ARBA00023136"/>
    </source>
</evidence>
<evidence type="ECO:0000256" key="6">
    <source>
        <dbReference type="ARBA" id="ARBA00022729"/>
    </source>
</evidence>
<comment type="subcellular location">
    <subcellularLocation>
        <location evidence="1">Cell outer membrane</location>
        <topology evidence="1">Multi-pass membrane protein</topology>
    </subcellularLocation>
</comment>
<evidence type="ECO:0000313" key="13">
    <source>
        <dbReference type="Proteomes" id="UP000594778"/>
    </source>
</evidence>
<dbReference type="SUPFAM" id="SSF56935">
    <property type="entry name" value="Porins"/>
    <property type="match status" value="1"/>
</dbReference>
<keyword evidence="3" id="KW-0813">Transport</keyword>
<evidence type="ECO:0000256" key="2">
    <source>
        <dbReference type="ARBA" id="ARBA00011233"/>
    </source>
</evidence>
<evidence type="ECO:0000256" key="8">
    <source>
        <dbReference type="ARBA" id="ARBA00023114"/>
    </source>
</evidence>
<dbReference type="AlphaFoldDB" id="A0A7T2S7I6"/>
<keyword evidence="9" id="KW-0472">Membrane</keyword>
<gene>
    <name evidence="12" type="ORF">I6G66_10355</name>
</gene>
<keyword evidence="8" id="KW-0626">Porin</keyword>
<dbReference type="PRINTS" id="PR00184">
    <property type="entry name" value="NEISSPPORIN"/>
</dbReference>
<dbReference type="PANTHER" id="PTHR34501">
    <property type="entry name" value="PROTEIN YDDL-RELATED"/>
    <property type="match status" value="1"/>
</dbReference>
<dbReference type="InterPro" id="IPR023614">
    <property type="entry name" value="Porin_dom_sf"/>
</dbReference>
<evidence type="ECO:0000256" key="3">
    <source>
        <dbReference type="ARBA" id="ARBA00022448"/>
    </source>
</evidence>
<dbReference type="PANTHER" id="PTHR34501:SF9">
    <property type="entry name" value="MAJOR OUTER MEMBRANE PROTEIN P.IA"/>
    <property type="match status" value="1"/>
</dbReference>
<dbReference type="RefSeq" id="WP_197956898.1">
    <property type="nucleotide sequence ID" value="NZ_CP065668.1"/>
</dbReference>
<keyword evidence="7" id="KW-0406">Ion transport</keyword>
<dbReference type="GO" id="GO:0009279">
    <property type="term" value="C:cell outer membrane"/>
    <property type="evidence" value="ECO:0007669"/>
    <property type="project" value="UniProtKB-SubCell"/>
</dbReference>
<dbReference type="EMBL" id="CP065668">
    <property type="protein sequence ID" value="QPS10364.1"/>
    <property type="molecule type" value="Genomic_DNA"/>
</dbReference>
<organism evidence="12 13">
    <name type="scientific">Delftia acidovorans</name>
    <name type="common">Pseudomonas acidovorans</name>
    <name type="synonym">Comamonas acidovorans</name>
    <dbReference type="NCBI Taxonomy" id="80866"/>
    <lineage>
        <taxon>Bacteria</taxon>
        <taxon>Pseudomonadati</taxon>
        <taxon>Pseudomonadota</taxon>
        <taxon>Betaproteobacteria</taxon>
        <taxon>Burkholderiales</taxon>
        <taxon>Comamonadaceae</taxon>
        <taxon>Delftia</taxon>
    </lineage>
</organism>
<evidence type="ECO:0000256" key="4">
    <source>
        <dbReference type="ARBA" id="ARBA00022452"/>
    </source>
</evidence>
<evidence type="ECO:0000313" key="12">
    <source>
        <dbReference type="EMBL" id="QPS10364.1"/>
    </source>
</evidence>
<dbReference type="GO" id="GO:0046930">
    <property type="term" value="C:pore complex"/>
    <property type="evidence" value="ECO:0007669"/>
    <property type="project" value="UniProtKB-KW"/>
</dbReference>
<keyword evidence="10" id="KW-0998">Cell outer membrane</keyword>
<dbReference type="InterPro" id="IPR002299">
    <property type="entry name" value="Porin_Neis"/>
</dbReference>
<dbReference type="InterPro" id="IPR050298">
    <property type="entry name" value="Gram-neg_bact_OMP"/>
</dbReference>
<dbReference type="InterPro" id="IPR033900">
    <property type="entry name" value="Gram_neg_porin_domain"/>
</dbReference>
<dbReference type="CDD" id="cd00342">
    <property type="entry name" value="gram_neg_porins"/>
    <property type="match status" value="1"/>
</dbReference>
<dbReference type="GO" id="GO:0015288">
    <property type="term" value="F:porin activity"/>
    <property type="evidence" value="ECO:0007669"/>
    <property type="project" value="UniProtKB-KW"/>
</dbReference>
<comment type="subunit">
    <text evidence="2">Homotrimer.</text>
</comment>
<evidence type="ECO:0000256" key="1">
    <source>
        <dbReference type="ARBA" id="ARBA00004571"/>
    </source>
</evidence>
<dbReference type="GO" id="GO:0006811">
    <property type="term" value="P:monoatomic ion transport"/>
    <property type="evidence" value="ECO:0007669"/>
    <property type="project" value="UniProtKB-KW"/>
</dbReference>
<evidence type="ECO:0000256" key="7">
    <source>
        <dbReference type="ARBA" id="ARBA00023065"/>
    </source>
</evidence>